<sequence length="63" mass="7037">MVLGANKLNSMNALKACINKQLYDKEYLQAKVTLLPTTYTDVTQEEIDELLGLLNPIENPEGI</sequence>
<organism evidence="1 2">
    <name type="scientific">Vallitalea pronyensis</name>
    <dbReference type="NCBI Taxonomy" id="1348613"/>
    <lineage>
        <taxon>Bacteria</taxon>
        <taxon>Bacillati</taxon>
        <taxon>Bacillota</taxon>
        <taxon>Clostridia</taxon>
        <taxon>Lachnospirales</taxon>
        <taxon>Vallitaleaceae</taxon>
        <taxon>Vallitalea</taxon>
    </lineage>
</organism>
<reference evidence="1" key="1">
    <citation type="submission" date="2020-07" db="EMBL/GenBank/DDBJ databases">
        <title>Vallitalea pronyensis genome.</title>
        <authorList>
            <person name="Postec A."/>
        </authorList>
    </citation>
    <scope>NUCLEOTIDE SEQUENCE</scope>
    <source>
        <strain evidence="1">FatNI3</strain>
    </source>
</reference>
<dbReference type="Proteomes" id="UP000683246">
    <property type="component" value="Chromosome"/>
</dbReference>
<evidence type="ECO:0000313" key="1">
    <source>
        <dbReference type="EMBL" id="QUI24865.1"/>
    </source>
</evidence>
<accession>A0A8J8SIF1</accession>
<dbReference type="KEGG" id="vpy:HZI73_22310"/>
<gene>
    <name evidence="1" type="ORF">HZI73_22310</name>
</gene>
<keyword evidence="2" id="KW-1185">Reference proteome</keyword>
<dbReference type="RefSeq" id="WP_212695565.1">
    <property type="nucleotide sequence ID" value="NZ_CP058649.1"/>
</dbReference>
<protein>
    <submittedName>
        <fullName evidence="1">Uncharacterized protein</fullName>
    </submittedName>
</protein>
<dbReference type="EMBL" id="CP058649">
    <property type="protein sequence ID" value="QUI24865.1"/>
    <property type="molecule type" value="Genomic_DNA"/>
</dbReference>
<proteinExistence type="predicted"/>
<name>A0A8J8SIF1_9FIRM</name>
<dbReference type="AlphaFoldDB" id="A0A8J8SIF1"/>
<evidence type="ECO:0000313" key="2">
    <source>
        <dbReference type="Proteomes" id="UP000683246"/>
    </source>
</evidence>